<evidence type="ECO:0000256" key="5">
    <source>
        <dbReference type="ARBA" id="ARBA00009644"/>
    </source>
</evidence>
<feature type="transmembrane region" description="Helical" evidence="20">
    <location>
        <begin position="246"/>
        <end position="268"/>
    </location>
</feature>
<dbReference type="PANTHER" id="PTHR11506:SF35">
    <property type="entry name" value="LYSOSOME-ASSOCIATED MEMBRANE GLYCOPROTEIN 5"/>
    <property type="match status" value="1"/>
</dbReference>
<evidence type="ECO:0000256" key="14">
    <source>
        <dbReference type="ARBA" id="ARBA00023329"/>
    </source>
</evidence>
<evidence type="ECO:0000256" key="2">
    <source>
        <dbReference type="ARBA" id="ARBA00004158"/>
    </source>
</evidence>
<evidence type="ECO:0000256" key="17">
    <source>
        <dbReference type="ARBA" id="ARBA00060492"/>
    </source>
</evidence>
<feature type="domain" description="Lysosome-associated membrane glycoprotein 2-like luminal" evidence="22">
    <location>
        <begin position="64"/>
        <end position="192"/>
    </location>
</feature>
<keyword evidence="13" id="KW-0966">Cell projection</keyword>
<evidence type="ECO:0000256" key="16">
    <source>
        <dbReference type="ARBA" id="ARBA00053950"/>
    </source>
</evidence>
<dbReference type="Gene3D" id="2.40.160.110">
    <property type="match status" value="1"/>
</dbReference>
<dbReference type="GO" id="GO:0031902">
    <property type="term" value="C:late endosome membrane"/>
    <property type="evidence" value="ECO:0007669"/>
    <property type="project" value="TreeGrafter"/>
</dbReference>
<keyword evidence="14" id="KW-0968">Cytoplasmic vesicle</keyword>
<reference evidence="23 24" key="1">
    <citation type="submission" date="2013-11" db="EMBL/GenBank/DDBJ databases">
        <title>Genome sequencing of Stegodyphus mimosarum.</title>
        <authorList>
            <person name="Bechsgaard J."/>
        </authorList>
    </citation>
    <scope>NUCLEOTIDE SEQUENCE [LARGE SCALE GENOMIC DNA]</scope>
</reference>
<organism evidence="23 24">
    <name type="scientific">Stegodyphus mimosarum</name>
    <name type="common">African social velvet spider</name>
    <dbReference type="NCBI Taxonomy" id="407821"/>
    <lineage>
        <taxon>Eukaryota</taxon>
        <taxon>Metazoa</taxon>
        <taxon>Ecdysozoa</taxon>
        <taxon>Arthropoda</taxon>
        <taxon>Chelicerata</taxon>
        <taxon>Arachnida</taxon>
        <taxon>Araneae</taxon>
        <taxon>Araneomorphae</taxon>
        <taxon>Entelegynae</taxon>
        <taxon>Eresoidea</taxon>
        <taxon>Eresidae</taxon>
        <taxon>Stegodyphus</taxon>
    </lineage>
</organism>
<evidence type="ECO:0000256" key="4">
    <source>
        <dbReference type="ARBA" id="ARBA00004279"/>
    </source>
</evidence>
<feature type="non-terminal residue" evidence="23">
    <location>
        <position position="282"/>
    </location>
</feature>
<evidence type="ECO:0000256" key="13">
    <source>
        <dbReference type="ARBA" id="ARBA00023273"/>
    </source>
</evidence>
<evidence type="ECO:0000256" key="9">
    <source>
        <dbReference type="ARBA" id="ARBA00022989"/>
    </source>
</evidence>
<accession>A0A087TDB3</accession>
<keyword evidence="12" id="KW-0325">Glycoprotein</keyword>
<dbReference type="PANTHER" id="PTHR11506">
    <property type="entry name" value="LYSOSOME-ASSOCIATED MEMBRANE GLYCOPROTEIN"/>
    <property type="match status" value="1"/>
</dbReference>
<keyword evidence="7 21" id="KW-0732">Signal</keyword>
<evidence type="ECO:0000256" key="6">
    <source>
        <dbReference type="ARBA" id="ARBA00022692"/>
    </source>
</evidence>
<evidence type="ECO:0000256" key="21">
    <source>
        <dbReference type="SAM" id="SignalP"/>
    </source>
</evidence>
<evidence type="ECO:0000259" key="22">
    <source>
        <dbReference type="Pfam" id="PF01299"/>
    </source>
</evidence>
<evidence type="ECO:0000256" key="19">
    <source>
        <dbReference type="ARBA" id="ARBA00076257"/>
    </source>
</evidence>
<evidence type="ECO:0000256" key="15">
    <source>
        <dbReference type="ARBA" id="ARBA00029428"/>
    </source>
</evidence>
<dbReference type="GO" id="GO:0005765">
    <property type="term" value="C:lysosomal membrane"/>
    <property type="evidence" value="ECO:0007669"/>
    <property type="project" value="TreeGrafter"/>
</dbReference>
<evidence type="ECO:0000256" key="7">
    <source>
        <dbReference type="ARBA" id="ARBA00022729"/>
    </source>
</evidence>
<comment type="subcellular location">
    <subcellularLocation>
        <location evidence="4">Cell projection</location>
        <location evidence="4">Dendrite</location>
    </subcellularLocation>
    <subcellularLocation>
        <location evidence="17">Cell projection</location>
        <location evidence="17">Growth cone membrane</location>
        <topology evidence="17">Single-pass type I membrane protein</topology>
    </subcellularLocation>
    <subcellularLocation>
        <location evidence="15">Cytoplasmic vesicle</location>
        <location evidence="15">Secretory vesicle</location>
        <location evidence="15">Synaptic vesicle membrane</location>
        <topology evidence="15">Single-pass type I membrane protein</topology>
    </subcellularLocation>
    <subcellularLocation>
        <location evidence="2">Early endosome membrane</location>
        <topology evidence="2">Single-pass type I membrane protein</topology>
    </subcellularLocation>
    <subcellularLocation>
        <location evidence="1">Endoplasmic reticulum-Golgi intermediate compartment membrane</location>
        <topology evidence="1">Single-pass type I membrane protein</topology>
    </subcellularLocation>
    <subcellularLocation>
        <location evidence="3">Recycling endosome</location>
    </subcellularLocation>
</comment>
<dbReference type="GO" id="GO:0005886">
    <property type="term" value="C:plasma membrane"/>
    <property type="evidence" value="ECO:0007669"/>
    <property type="project" value="UniProtKB-SubCell"/>
</dbReference>
<keyword evidence="9 20" id="KW-1133">Transmembrane helix</keyword>
<dbReference type="Proteomes" id="UP000054359">
    <property type="component" value="Unassembled WGS sequence"/>
</dbReference>
<protein>
    <recommendedName>
        <fullName evidence="18">Lysosome-associated membrane glycoprotein 5</fullName>
    </recommendedName>
    <alternativeName>
        <fullName evidence="19">Lysosome-associated membrane protein 5</fullName>
    </alternativeName>
</protein>
<keyword evidence="11 20" id="KW-0472">Membrane</keyword>
<dbReference type="EMBL" id="KK114701">
    <property type="protein sequence ID" value="KFM63102.1"/>
    <property type="molecule type" value="Genomic_DNA"/>
</dbReference>
<dbReference type="OMA" id="CSQVRMA"/>
<dbReference type="STRING" id="407821.A0A087TDB3"/>
<keyword evidence="6 20" id="KW-0812">Transmembrane</keyword>
<evidence type="ECO:0000256" key="20">
    <source>
        <dbReference type="SAM" id="Phobius"/>
    </source>
</evidence>
<keyword evidence="24" id="KW-1185">Reference proteome</keyword>
<evidence type="ECO:0000256" key="18">
    <source>
        <dbReference type="ARBA" id="ARBA00074379"/>
    </source>
</evidence>
<feature type="signal peptide" evidence="21">
    <location>
        <begin position="1"/>
        <end position="23"/>
    </location>
</feature>
<dbReference type="AlphaFoldDB" id="A0A087TDB3"/>
<evidence type="ECO:0000313" key="24">
    <source>
        <dbReference type="Proteomes" id="UP000054359"/>
    </source>
</evidence>
<comment type="function">
    <text evidence="16">Plays a role in short-term synaptic plasticity in a subset of GABAergic neurons in the brain.</text>
</comment>
<dbReference type="InterPro" id="IPR002000">
    <property type="entry name" value="Lysosome-assoc_membr_glycop"/>
</dbReference>
<evidence type="ECO:0000256" key="10">
    <source>
        <dbReference type="ARBA" id="ARBA00023018"/>
    </source>
</evidence>
<evidence type="ECO:0000256" key="8">
    <source>
        <dbReference type="ARBA" id="ARBA00022753"/>
    </source>
</evidence>
<evidence type="ECO:0000256" key="11">
    <source>
        <dbReference type="ARBA" id="ARBA00023136"/>
    </source>
</evidence>
<proteinExistence type="inferred from homology"/>
<dbReference type="InterPro" id="IPR048528">
    <property type="entry name" value="Lamp2-like_luminal"/>
</dbReference>
<comment type="similarity">
    <text evidence="5">Belongs to the LAMP family.</text>
</comment>
<keyword evidence="10" id="KW-0770">Synapse</keyword>
<evidence type="ECO:0000313" key="23">
    <source>
        <dbReference type="EMBL" id="KFM63102.1"/>
    </source>
</evidence>
<keyword evidence="8" id="KW-0967">Endosome</keyword>
<evidence type="ECO:0000256" key="1">
    <source>
        <dbReference type="ARBA" id="ARBA00004151"/>
    </source>
</evidence>
<feature type="chain" id="PRO_5001829628" description="Lysosome-associated membrane glycoprotein 5" evidence="21">
    <location>
        <begin position="24"/>
        <end position="282"/>
    </location>
</feature>
<dbReference type="GO" id="GO:0072594">
    <property type="term" value="P:establishment of protein localization to organelle"/>
    <property type="evidence" value="ECO:0007669"/>
    <property type="project" value="TreeGrafter"/>
</dbReference>
<dbReference type="OrthoDB" id="6248302at2759"/>
<sequence>MQIPLILTLAFATILALFTNCLSQSVIRDSLQTPGNIVITETYLESTPDVLAKDIAPDFTFAVWDPSGKICILAKFSASFTITYPSQGGEQTVSVNLPEDAQAKGRCGAEDQEPILELFWPGFRLVMTFTLVNPKDKQDTWELLSMELVYNTASPIFDGASNAGKTTARSLEDGLFRTQYGKSYFCPSPDVIPMYNSKKEKVVLARMKDAHLQVYDVHKAQFSQFQRCSLVRIGGVPEPFAQDQTVPIAVGSTLAVVSVLVVLGYALWRNMAVRKTEYDTME</sequence>
<evidence type="ECO:0000256" key="3">
    <source>
        <dbReference type="ARBA" id="ARBA00004172"/>
    </source>
</evidence>
<dbReference type="Pfam" id="PF01299">
    <property type="entry name" value="Lamp2-like_luminal"/>
    <property type="match status" value="1"/>
</dbReference>
<gene>
    <name evidence="23" type="ORF">X975_11354</name>
</gene>
<evidence type="ECO:0000256" key="12">
    <source>
        <dbReference type="ARBA" id="ARBA00023180"/>
    </source>
</evidence>
<name>A0A087TDB3_STEMI</name>